<dbReference type="InterPro" id="IPR010651">
    <property type="entry name" value="Sugar_transport"/>
</dbReference>
<dbReference type="InterPro" id="IPR037185">
    <property type="entry name" value="EmrE-like"/>
</dbReference>
<dbReference type="RefSeq" id="WP_286136773.1">
    <property type="nucleotide sequence ID" value="NZ_BRPL01000002.1"/>
</dbReference>
<dbReference type="PANTHER" id="PTHR16119:SF17">
    <property type="entry name" value="TRANSMEMBRANE PROTEIN 144"/>
    <property type="match status" value="1"/>
</dbReference>
<feature type="transmembrane region" description="Helical" evidence="8">
    <location>
        <begin position="59"/>
        <end position="79"/>
    </location>
</feature>
<dbReference type="Proteomes" id="UP001144204">
    <property type="component" value="Unassembled WGS sequence"/>
</dbReference>
<evidence type="ECO:0000256" key="4">
    <source>
        <dbReference type="ARBA" id="ARBA00022597"/>
    </source>
</evidence>
<feature type="transmembrane region" description="Helical" evidence="8">
    <location>
        <begin position="271"/>
        <end position="290"/>
    </location>
</feature>
<keyword evidence="3" id="KW-0813">Transport</keyword>
<evidence type="ECO:0000256" key="8">
    <source>
        <dbReference type="SAM" id="Phobius"/>
    </source>
</evidence>
<dbReference type="PANTHER" id="PTHR16119">
    <property type="entry name" value="TRANSMEMBRANE PROTEIN 144"/>
    <property type="match status" value="1"/>
</dbReference>
<dbReference type="GO" id="GO:0005886">
    <property type="term" value="C:plasma membrane"/>
    <property type="evidence" value="ECO:0007669"/>
    <property type="project" value="UniProtKB-SubCell"/>
</dbReference>
<protein>
    <submittedName>
        <fullName evidence="9">Sugar uptake protein</fullName>
    </submittedName>
</protein>
<gene>
    <name evidence="9" type="ORF">WR164_12900</name>
</gene>
<dbReference type="AlphaFoldDB" id="A0A9W6B2G5"/>
<feature type="transmembrane region" description="Helical" evidence="8">
    <location>
        <begin position="117"/>
        <end position="135"/>
    </location>
</feature>
<keyword evidence="4" id="KW-0762">Sugar transport</keyword>
<reference evidence="9" key="2">
    <citation type="journal article" date="2023" name="PLoS ONE">
        <title>Philodulcilactobacillus myokoensis gen. nov., sp. nov., a fructophilic, acidophilic, and agar-phobic lactic acid bacterium isolated from fermented vegetable extracts.</title>
        <authorList>
            <person name="Kouya T."/>
            <person name="Ishiyama Y."/>
            <person name="Ohashi S."/>
            <person name="Kumakubo R."/>
            <person name="Yamazaki T."/>
            <person name="Otaki T."/>
        </authorList>
    </citation>
    <scope>NUCLEOTIDE SEQUENCE</scope>
    <source>
        <strain evidence="9">WR16-4</strain>
    </source>
</reference>
<reference evidence="9" key="1">
    <citation type="submission" date="2022-07" db="EMBL/GenBank/DDBJ databases">
        <authorList>
            <person name="Kouya T."/>
            <person name="Ishiyama Y."/>
        </authorList>
    </citation>
    <scope>NUCLEOTIDE SEQUENCE</scope>
    <source>
        <strain evidence="9">WR16-4</strain>
    </source>
</reference>
<keyword evidence="6 8" id="KW-1133">Transmembrane helix</keyword>
<comment type="similarity">
    <text evidence="2">Belongs to the GRP transporter (TC 2.A.7.5) family.</text>
</comment>
<organism evidence="9 10">
    <name type="scientific">Philodulcilactobacillus myokoensis</name>
    <dbReference type="NCBI Taxonomy" id="2929573"/>
    <lineage>
        <taxon>Bacteria</taxon>
        <taxon>Bacillati</taxon>
        <taxon>Bacillota</taxon>
        <taxon>Bacilli</taxon>
        <taxon>Lactobacillales</taxon>
        <taxon>Lactobacillaceae</taxon>
        <taxon>Philodulcilactobacillus</taxon>
    </lineage>
</organism>
<feature type="transmembrane region" description="Helical" evidence="8">
    <location>
        <begin position="213"/>
        <end position="232"/>
    </location>
</feature>
<accession>A0A9W6B2G5</accession>
<evidence type="ECO:0000313" key="10">
    <source>
        <dbReference type="Proteomes" id="UP001144204"/>
    </source>
</evidence>
<name>A0A9W6B2G5_9LACO</name>
<keyword evidence="7 8" id="KW-0472">Membrane</keyword>
<dbReference type="GO" id="GO:0015144">
    <property type="term" value="F:carbohydrate transmembrane transporter activity"/>
    <property type="evidence" value="ECO:0007669"/>
    <property type="project" value="InterPro"/>
</dbReference>
<feature type="transmembrane region" description="Helical" evidence="8">
    <location>
        <begin position="31"/>
        <end position="53"/>
    </location>
</feature>
<evidence type="ECO:0000256" key="5">
    <source>
        <dbReference type="ARBA" id="ARBA00022692"/>
    </source>
</evidence>
<evidence type="ECO:0000313" key="9">
    <source>
        <dbReference type="EMBL" id="GLB47311.1"/>
    </source>
</evidence>
<feature type="transmembrane region" description="Helical" evidence="8">
    <location>
        <begin position="147"/>
        <end position="165"/>
    </location>
</feature>
<feature type="transmembrane region" description="Helical" evidence="8">
    <location>
        <begin position="185"/>
        <end position="201"/>
    </location>
</feature>
<evidence type="ECO:0000256" key="3">
    <source>
        <dbReference type="ARBA" id="ARBA00022448"/>
    </source>
</evidence>
<evidence type="ECO:0000256" key="6">
    <source>
        <dbReference type="ARBA" id="ARBA00022989"/>
    </source>
</evidence>
<evidence type="ECO:0000256" key="1">
    <source>
        <dbReference type="ARBA" id="ARBA00004651"/>
    </source>
</evidence>
<proteinExistence type="inferred from homology"/>
<sequence length="291" mass="31667">MDILIGIIPAIFWGFAPIATKKTGGSPIQQLVGNTFGSLLLAGVIILIFRPAISIPDFIWCFFSGAAWALGQLMQYISFTKMNVSSAVPSFAGIQMIGTSLFGIFFLNEWVSTSSKILGFLCMIALFIGILFTAHQDKHEQRRHNKHEHHIGVICLVVGGIAYTFCDVLPRVPNASGLSGILPQTIGQIVTSLIISRIIVPKQWGKFLIGKKTVENTFCGLLSGGGTFFYLVSSKINGVATGFPLSQLNSVISVIAGILFLHEHKDHLEMIYTEFGLILIVLSAFIIGHIQ</sequence>
<keyword evidence="5 8" id="KW-0812">Transmembrane</keyword>
<keyword evidence="10" id="KW-1185">Reference proteome</keyword>
<comment type="caution">
    <text evidence="9">The sequence shown here is derived from an EMBL/GenBank/DDBJ whole genome shotgun (WGS) entry which is preliminary data.</text>
</comment>
<feature type="transmembrane region" description="Helical" evidence="8">
    <location>
        <begin position="91"/>
        <end position="111"/>
    </location>
</feature>
<evidence type="ECO:0000256" key="2">
    <source>
        <dbReference type="ARBA" id="ARBA00006117"/>
    </source>
</evidence>
<dbReference type="EMBL" id="BRPL01000002">
    <property type="protein sequence ID" value="GLB47311.1"/>
    <property type="molecule type" value="Genomic_DNA"/>
</dbReference>
<evidence type="ECO:0000256" key="7">
    <source>
        <dbReference type="ARBA" id="ARBA00023136"/>
    </source>
</evidence>
<comment type="subcellular location">
    <subcellularLocation>
        <location evidence="1">Cell membrane</location>
        <topology evidence="1">Multi-pass membrane protein</topology>
    </subcellularLocation>
</comment>
<dbReference type="Pfam" id="PF06800">
    <property type="entry name" value="Sugar_transport"/>
    <property type="match status" value="1"/>
</dbReference>
<dbReference type="SUPFAM" id="SSF103481">
    <property type="entry name" value="Multidrug resistance efflux transporter EmrE"/>
    <property type="match status" value="1"/>
</dbReference>
<feature type="transmembrane region" description="Helical" evidence="8">
    <location>
        <begin position="238"/>
        <end position="259"/>
    </location>
</feature>